<keyword evidence="3" id="KW-1185">Reference proteome</keyword>
<comment type="caution">
    <text evidence="2">The sequence shown here is derived from an EMBL/GenBank/DDBJ whole genome shotgun (WGS) entry which is preliminary data.</text>
</comment>
<protein>
    <submittedName>
        <fullName evidence="2">Uncharacterized protein</fullName>
    </submittedName>
</protein>
<proteinExistence type="predicted"/>
<accession>A0ABQ6NGR8</accession>
<feature type="region of interest" description="Disordered" evidence="1">
    <location>
        <begin position="40"/>
        <end position="71"/>
    </location>
</feature>
<organism evidence="2 3">
    <name type="scientific">Paenibacillus glycanilyticus</name>
    <dbReference type="NCBI Taxonomy" id="126569"/>
    <lineage>
        <taxon>Bacteria</taxon>
        <taxon>Bacillati</taxon>
        <taxon>Bacillota</taxon>
        <taxon>Bacilli</taxon>
        <taxon>Bacillales</taxon>
        <taxon>Paenibacillaceae</taxon>
        <taxon>Paenibacillus</taxon>
    </lineage>
</organism>
<evidence type="ECO:0000313" key="3">
    <source>
        <dbReference type="Proteomes" id="UP001285921"/>
    </source>
</evidence>
<evidence type="ECO:0000256" key="1">
    <source>
        <dbReference type="SAM" id="MobiDB-lite"/>
    </source>
</evidence>
<gene>
    <name evidence="2" type="ORF">PghCCS26_14190</name>
</gene>
<sequence length="71" mass="7906">MLGYLPLRYKSRAMGFTLLGNRKEKESSIDGTVLFPLHELSSDRAGDKVNDGDHDDNPKQNNADTVPMTRA</sequence>
<feature type="compositionally biased region" description="Basic and acidic residues" evidence="1">
    <location>
        <begin position="40"/>
        <end position="58"/>
    </location>
</feature>
<reference evidence="2 3" key="1">
    <citation type="submission" date="2023-05" db="EMBL/GenBank/DDBJ databases">
        <title>Draft genome of Paenibacillus sp. CCS26.</title>
        <authorList>
            <person name="Akita H."/>
            <person name="Shinto Y."/>
            <person name="Kimura Z."/>
        </authorList>
    </citation>
    <scope>NUCLEOTIDE SEQUENCE [LARGE SCALE GENOMIC DNA]</scope>
    <source>
        <strain evidence="2 3">CCS26</strain>
    </source>
</reference>
<dbReference type="EMBL" id="BTCL01000004">
    <property type="protein sequence ID" value="GMK44291.1"/>
    <property type="molecule type" value="Genomic_DNA"/>
</dbReference>
<name>A0ABQ6NGR8_9BACL</name>
<dbReference type="Proteomes" id="UP001285921">
    <property type="component" value="Unassembled WGS sequence"/>
</dbReference>
<evidence type="ECO:0000313" key="2">
    <source>
        <dbReference type="EMBL" id="GMK44291.1"/>
    </source>
</evidence>